<dbReference type="Proteomes" id="UP000593565">
    <property type="component" value="Unassembled WGS sequence"/>
</dbReference>
<organism evidence="2 3">
    <name type="scientific">Ameiurus melas</name>
    <name type="common">Black bullhead</name>
    <name type="synonym">Silurus melas</name>
    <dbReference type="NCBI Taxonomy" id="219545"/>
    <lineage>
        <taxon>Eukaryota</taxon>
        <taxon>Metazoa</taxon>
        <taxon>Chordata</taxon>
        <taxon>Craniata</taxon>
        <taxon>Vertebrata</taxon>
        <taxon>Euteleostomi</taxon>
        <taxon>Actinopterygii</taxon>
        <taxon>Neopterygii</taxon>
        <taxon>Teleostei</taxon>
        <taxon>Ostariophysi</taxon>
        <taxon>Siluriformes</taxon>
        <taxon>Ictaluridae</taxon>
        <taxon>Ameiurus</taxon>
    </lineage>
</organism>
<gene>
    <name evidence="2" type="ORF">AMELA_G00087960</name>
</gene>
<protein>
    <submittedName>
        <fullName evidence="2">Uncharacterized protein</fullName>
    </submittedName>
</protein>
<sequence>MLHPFSPAESLPLSCGDFCHLPDFYIGFEMESERYCFFEKKKGQHKKGIVGQRRDSRCPHISLTLPPPPATAVHEQDQGQRTTYISVETVEGSSEVPLTFERNTHTHTHRTS</sequence>
<feature type="region of interest" description="Disordered" evidence="1">
    <location>
        <begin position="58"/>
        <end position="79"/>
    </location>
</feature>
<evidence type="ECO:0000313" key="2">
    <source>
        <dbReference type="EMBL" id="KAF4086751.1"/>
    </source>
</evidence>
<evidence type="ECO:0000256" key="1">
    <source>
        <dbReference type="SAM" id="MobiDB-lite"/>
    </source>
</evidence>
<proteinExistence type="predicted"/>
<dbReference type="AlphaFoldDB" id="A0A7J6AXS4"/>
<accession>A0A7J6AXS4</accession>
<comment type="caution">
    <text evidence="2">The sequence shown here is derived from an EMBL/GenBank/DDBJ whole genome shotgun (WGS) entry which is preliminary data.</text>
</comment>
<dbReference type="EMBL" id="JAAGNN010000007">
    <property type="protein sequence ID" value="KAF4086751.1"/>
    <property type="molecule type" value="Genomic_DNA"/>
</dbReference>
<name>A0A7J6AXS4_AMEME</name>
<evidence type="ECO:0000313" key="3">
    <source>
        <dbReference type="Proteomes" id="UP000593565"/>
    </source>
</evidence>
<keyword evidence="3" id="KW-1185">Reference proteome</keyword>
<reference evidence="2 3" key="1">
    <citation type="submission" date="2020-02" db="EMBL/GenBank/DDBJ databases">
        <title>A chromosome-scale genome assembly of the black bullhead catfish (Ameiurus melas).</title>
        <authorList>
            <person name="Wen M."/>
            <person name="Zham M."/>
            <person name="Cabau C."/>
            <person name="Klopp C."/>
            <person name="Donnadieu C."/>
            <person name="Roques C."/>
            <person name="Bouchez O."/>
            <person name="Lampietro C."/>
            <person name="Jouanno E."/>
            <person name="Herpin A."/>
            <person name="Louis A."/>
            <person name="Berthelot C."/>
            <person name="Parey E."/>
            <person name="Roest-Crollius H."/>
            <person name="Braasch I."/>
            <person name="Postlethwait J."/>
            <person name="Robinson-Rechavi M."/>
            <person name="Echchiki A."/>
            <person name="Begum T."/>
            <person name="Montfort J."/>
            <person name="Schartl M."/>
            <person name="Bobe J."/>
            <person name="Guiguen Y."/>
        </authorList>
    </citation>
    <scope>NUCLEOTIDE SEQUENCE [LARGE SCALE GENOMIC DNA]</scope>
    <source>
        <strain evidence="2">M_S1</strain>
        <tissue evidence="2">Blood</tissue>
    </source>
</reference>